<dbReference type="PANTHER" id="PTHR18806:SF4">
    <property type="entry name" value="RNA-BINDING PROTEIN 25"/>
    <property type="match status" value="1"/>
</dbReference>
<dbReference type="GO" id="GO:0005681">
    <property type="term" value="C:spliceosomal complex"/>
    <property type="evidence" value="ECO:0007669"/>
    <property type="project" value="TreeGrafter"/>
</dbReference>
<dbReference type="InterPro" id="IPR034268">
    <property type="entry name" value="RBM25_RRM"/>
</dbReference>
<feature type="region of interest" description="Disordered" evidence="1">
    <location>
        <begin position="167"/>
        <end position="198"/>
    </location>
</feature>
<dbReference type="CDD" id="cd12446">
    <property type="entry name" value="RRM_RBM25"/>
    <property type="match status" value="1"/>
</dbReference>
<keyword evidence="3" id="KW-1185">Reference proteome</keyword>
<dbReference type="InterPro" id="IPR052768">
    <property type="entry name" value="RBM25"/>
</dbReference>
<organism evidence="2 3">
    <name type="scientific">Lepeophtheirus salmonis</name>
    <name type="common">Salmon louse</name>
    <name type="synonym">Caligus salmonis</name>
    <dbReference type="NCBI Taxonomy" id="72036"/>
    <lineage>
        <taxon>Eukaryota</taxon>
        <taxon>Metazoa</taxon>
        <taxon>Ecdysozoa</taxon>
        <taxon>Arthropoda</taxon>
        <taxon>Crustacea</taxon>
        <taxon>Multicrustacea</taxon>
        <taxon>Hexanauplia</taxon>
        <taxon>Copepoda</taxon>
        <taxon>Siphonostomatoida</taxon>
        <taxon>Caligidae</taxon>
        <taxon>Lepeophtheirus</taxon>
    </lineage>
</organism>
<accession>A0A7R8CLD7</accession>
<name>A0A7R8CLD7_LEPSM</name>
<dbReference type="SUPFAM" id="SSF54928">
    <property type="entry name" value="RNA-binding domain, RBD"/>
    <property type="match status" value="1"/>
</dbReference>
<dbReference type="AlphaFoldDB" id="A0A7R8CLD7"/>
<feature type="compositionally biased region" description="Basic residues" evidence="1">
    <location>
        <begin position="296"/>
        <end position="315"/>
    </location>
</feature>
<feature type="compositionally biased region" description="Basic and acidic residues" evidence="1">
    <location>
        <begin position="246"/>
        <end position="269"/>
    </location>
</feature>
<feature type="region of interest" description="Disordered" evidence="1">
    <location>
        <begin position="219"/>
        <end position="352"/>
    </location>
</feature>
<dbReference type="Gene3D" id="3.30.70.330">
    <property type="match status" value="1"/>
</dbReference>
<protein>
    <submittedName>
        <fullName evidence="2">RBM25</fullName>
    </submittedName>
</protein>
<gene>
    <name evidence="2" type="ORF">LSAA_4967</name>
</gene>
<dbReference type="OrthoDB" id="6275295at2759"/>
<dbReference type="InterPro" id="IPR012677">
    <property type="entry name" value="Nucleotide-bd_a/b_plait_sf"/>
</dbReference>
<feature type="compositionally biased region" description="Basic residues" evidence="1">
    <location>
        <begin position="270"/>
        <end position="288"/>
    </location>
</feature>
<feature type="compositionally biased region" description="Basic and acidic residues" evidence="1">
    <location>
        <begin position="323"/>
        <end position="352"/>
    </location>
</feature>
<reference evidence="2" key="1">
    <citation type="submission" date="2021-02" db="EMBL/GenBank/DDBJ databases">
        <authorList>
            <person name="Bekaert M."/>
        </authorList>
    </citation>
    <scope>NUCLEOTIDE SEQUENCE</scope>
    <source>
        <strain evidence="2">IoA-00</strain>
    </source>
</reference>
<dbReference type="GO" id="GO:0000381">
    <property type="term" value="P:regulation of alternative mRNA splicing, via spliceosome"/>
    <property type="evidence" value="ECO:0007669"/>
    <property type="project" value="TreeGrafter"/>
</dbReference>
<evidence type="ECO:0000313" key="2">
    <source>
        <dbReference type="EMBL" id="CAF2853120.1"/>
    </source>
</evidence>
<proteinExistence type="predicted"/>
<feature type="compositionally biased region" description="Basic and acidic residues" evidence="1">
    <location>
        <begin position="219"/>
        <end position="234"/>
    </location>
</feature>
<evidence type="ECO:0000256" key="1">
    <source>
        <dbReference type="SAM" id="MobiDB-lite"/>
    </source>
</evidence>
<dbReference type="EMBL" id="HG994593">
    <property type="protein sequence ID" value="CAF2853120.1"/>
    <property type="molecule type" value="Genomic_DNA"/>
</dbReference>
<dbReference type="InterPro" id="IPR035979">
    <property type="entry name" value="RBD_domain_sf"/>
</dbReference>
<dbReference type="PANTHER" id="PTHR18806">
    <property type="entry name" value="RBM25 PROTEIN"/>
    <property type="match status" value="1"/>
</dbReference>
<dbReference type="GO" id="GO:0003729">
    <property type="term" value="F:mRNA binding"/>
    <property type="evidence" value="ECO:0007669"/>
    <property type="project" value="TreeGrafter"/>
</dbReference>
<sequence length="352" mass="41250">MSSFVPMFATHIPPPSFAPPRDVPTGPPVTVFVGNITERAQDAMIRHLLTTCGPVLSWKRVQGATGKPQAFWVLRVWESGRAGLRAIRILHNWVIGEKTLVVKVDAKTKEILDEYKAQRARRVFGKESIELDKEEEYMDESMYREDAITKERISAILHDHCKEMNAFIPKGDNKDDRPKIINQTGPKESLADVEMEEDGKRDIIHREIDKFRETMKIREAEKEEEKKKREEETAKSNGSSSRRRSPPPEREREKESRERRRECTRERSAGRRSVRKSVTRSRSRSFSPRRRDSRSSRRSRRPTRSRSRSRSRRRDRSTPPRKSQYELWKEREIEEEAKRAEKGREKGSRKGS</sequence>
<dbReference type="Proteomes" id="UP000675881">
    <property type="component" value="Chromosome 14"/>
</dbReference>
<evidence type="ECO:0000313" key="3">
    <source>
        <dbReference type="Proteomes" id="UP000675881"/>
    </source>
</evidence>